<dbReference type="AlphaFoldDB" id="X1ILP2"/>
<reference evidence="1" key="1">
    <citation type="journal article" date="2014" name="Front. Microbiol.">
        <title>High frequency of phylogenetically diverse reductive dehalogenase-homologous genes in deep subseafloor sedimentary metagenomes.</title>
        <authorList>
            <person name="Kawai M."/>
            <person name="Futagami T."/>
            <person name="Toyoda A."/>
            <person name="Takaki Y."/>
            <person name="Nishi S."/>
            <person name="Hori S."/>
            <person name="Arai W."/>
            <person name="Tsubouchi T."/>
            <person name="Morono Y."/>
            <person name="Uchiyama I."/>
            <person name="Ito T."/>
            <person name="Fujiyama A."/>
            <person name="Inagaki F."/>
            <person name="Takami H."/>
        </authorList>
    </citation>
    <scope>NUCLEOTIDE SEQUENCE</scope>
    <source>
        <strain evidence="1">Expedition CK06-06</strain>
    </source>
</reference>
<feature type="non-terminal residue" evidence="1">
    <location>
        <position position="1"/>
    </location>
</feature>
<proteinExistence type="predicted"/>
<evidence type="ECO:0000313" key="1">
    <source>
        <dbReference type="EMBL" id="GAH67014.1"/>
    </source>
</evidence>
<name>X1ILP2_9ZZZZ</name>
<comment type="caution">
    <text evidence="1">The sequence shown here is derived from an EMBL/GenBank/DDBJ whole genome shotgun (WGS) entry which is preliminary data.</text>
</comment>
<accession>X1ILP2</accession>
<sequence>VILFLNDSISSSYVDYLTIEAGNQDAIITVRHYTGEPENRSSYFKFDPILDTIENVSTRFKDKIPRMDLSGTVNVSKAFTTTELTGEEEWSMISAVNFTLENNLKFGSFVYPNNNSLLNLDGLPMDHCAIYYEFNNIIRYSVNDTIEIKMRLRHGNVNYTVTKNLTIDAIFDFNLKWPNDYRNRHLIVVDINTIYQYFGYEEFSGRCSQIILTFKEGRSIYDISNLEGTKSTVKAIASDIQVAIGIKEYNIDLPKLRVLGNAEFVSVLIV</sequence>
<gene>
    <name evidence="1" type="ORF">S03H2_43014</name>
</gene>
<organism evidence="1">
    <name type="scientific">marine sediment metagenome</name>
    <dbReference type="NCBI Taxonomy" id="412755"/>
    <lineage>
        <taxon>unclassified sequences</taxon>
        <taxon>metagenomes</taxon>
        <taxon>ecological metagenomes</taxon>
    </lineage>
</organism>
<feature type="non-terminal residue" evidence="1">
    <location>
        <position position="270"/>
    </location>
</feature>
<dbReference type="EMBL" id="BARU01026804">
    <property type="protein sequence ID" value="GAH67014.1"/>
    <property type="molecule type" value="Genomic_DNA"/>
</dbReference>
<protein>
    <submittedName>
        <fullName evidence="1">Uncharacterized protein</fullName>
    </submittedName>
</protein>